<organism evidence="1 3">
    <name type="scientific">Sphingobacterium multivorum</name>
    <dbReference type="NCBI Taxonomy" id="28454"/>
    <lineage>
        <taxon>Bacteria</taxon>
        <taxon>Pseudomonadati</taxon>
        <taxon>Bacteroidota</taxon>
        <taxon>Sphingobacteriia</taxon>
        <taxon>Sphingobacteriales</taxon>
        <taxon>Sphingobacteriaceae</taxon>
        <taxon>Sphingobacterium</taxon>
    </lineage>
</organism>
<dbReference type="RefSeq" id="WP_159332940.1">
    <property type="nucleotide sequence ID" value="NZ_CP068086.1"/>
</dbReference>
<gene>
    <name evidence="1" type="ORF">NCTC11343_02511</name>
    <name evidence="2" type="ORF">SPHINGO8BC_60518</name>
</gene>
<reference evidence="2 4" key="2">
    <citation type="submission" date="2019-10" db="EMBL/GenBank/DDBJ databases">
        <authorList>
            <person name="Karimi E."/>
        </authorList>
    </citation>
    <scope>NUCLEOTIDE SEQUENCE [LARGE SCALE GENOMIC DNA]</scope>
    <source>
        <strain evidence="2 4">Sphingobacterium sp. 8BC</strain>
    </source>
</reference>
<evidence type="ECO:0000313" key="3">
    <source>
        <dbReference type="Proteomes" id="UP000251241"/>
    </source>
</evidence>
<accession>A0A654DSG0</accession>
<evidence type="ECO:0000313" key="4">
    <source>
        <dbReference type="Proteomes" id="UP000432350"/>
    </source>
</evidence>
<dbReference type="EMBL" id="UAUU01000008">
    <property type="protein sequence ID" value="SPZ85946.1"/>
    <property type="molecule type" value="Genomic_DNA"/>
</dbReference>
<dbReference type="EMBL" id="CABWMV010000025">
    <property type="protein sequence ID" value="VXD05473.1"/>
    <property type="molecule type" value="Genomic_DNA"/>
</dbReference>
<proteinExistence type="predicted"/>
<dbReference type="GeneID" id="97180790"/>
<evidence type="ECO:0000313" key="2">
    <source>
        <dbReference type="EMBL" id="VXD05473.1"/>
    </source>
</evidence>
<dbReference type="Proteomes" id="UP000251241">
    <property type="component" value="Unassembled WGS sequence"/>
</dbReference>
<name>A0A2X2J2L0_SPHMU</name>
<evidence type="ECO:0000313" key="1">
    <source>
        <dbReference type="EMBL" id="SPZ85946.1"/>
    </source>
</evidence>
<reference evidence="1 3" key="1">
    <citation type="submission" date="2018-06" db="EMBL/GenBank/DDBJ databases">
        <authorList>
            <consortium name="Pathogen Informatics"/>
            <person name="Doyle S."/>
        </authorList>
    </citation>
    <scope>NUCLEOTIDE SEQUENCE [LARGE SCALE GENOMIC DNA]</scope>
    <source>
        <strain evidence="1 3">NCTC11343</strain>
    </source>
</reference>
<sequence>MENIENFLAEDFVLDVQTVCAVEPISFFDFDDMELVTIKTVTSSKVI</sequence>
<dbReference type="AlphaFoldDB" id="A0A2X2J2L0"/>
<accession>A0A2X2J2L0</accession>
<protein>
    <submittedName>
        <fullName evidence="1">Uncharacterized protein</fullName>
    </submittedName>
</protein>
<dbReference type="Proteomes" id="UP000432350">
    <property type="component" value="Unassembled WGS sequence"/>
</dbReference>